<dbReference type="RefSeq" id="WP_167047211.1">
    <property type="nucleotide sequence ID" value="NZ_JAAOZB010000001.1"/>
</dbReference>
<dbReference type="Proteomes" id="UP000526083">
    <property type="component" value="Unassembled WGS sequence"/>
</dbReference>
<dbReference type="AlphaFoldDB" id="A0A7W3JPC9"/>
<evidence type="ECO:0000313" key="1">
    <source>
        <dbReference type="EMBL" id="MBA8816565.1"/>
    </source>
</evidence>
<sequence length="158" mass="17839">MKAGKFEIADARATLVGVLAEDGISPEALPIRRAFELMIEFFSKWEPLGVNLDEDGDGLLFQWGTYDWDGAENPLFEVDITRQLITNEDDEHDEEMHHLHWTFQYEPSDVTQGLGTGEAWFFAPVSLSHPFQGILTSPTLLSIEGMVVHKVVLEHELV</sequence>
<accession>A0A7W3JPC9</accession>
<name>A0A7W3JPC9_9MICO</name>
<keyword evidence="2" id="KW-1185">Reference proteome</keyword>
<gene>
    <name evidence="1" type="ORF">FHX48_001638</name>
</gene>
<comment type="caution">
    <text evidence="1">The sequence shown here is derived from an EMBL/GenBank/DDBJ whole genome shotgun (WGS) entry which is preliminary data.</text>
</comment>
<organism evidence="1 2">
    <name type="scientific">Microbacterium halimionae</name>
    <dbReference type="NCBI Taxonomy" id="1526413"/>
    <lineage>
        <taxon>Bacteria</taxon>
        <taxon>Bacillati</taxon>
        <taxon>Actinomycetota</taxon>
        <taxon>Actinomycetes</taxon>
        <taxon>Micrococcales</taxon>
        <taxon>Microbacteriaceae</taxon>
        <taxon>Microbacterium</taxon>
    </lineage>
</organism>
<reference evidence="1 2" key="1">
    <citation type="submission" date="2020-07" db="EMBL/GenBank/DDBJ databases">
        <title>Sequencing the genomes of 1000 actinobacteria strains.</title>
        <authorList>
            <person name="Klenk H.-P."/>
        </authorList>
    </citation>
    <scope>NUCLEOTIDE SEQUENCE [LARGE SCALE GENOMIC DNA]</scope>
    <source>
        <strain evidence="1 2">DSM 27576</strain>
    </source>
</reference>
<dbReference type="EMBL" id="JACGWY010000002">
    <property type="protein sequence ID" value="MBA8816565.1"/>
    <property type="molecule type" value="Genomic_DNA"/>
</dbReference>
<protein>
    <submittedName>
        <fullName evidence="1">Uncharacterized protein</fullName>
    </submittedName>
</protein>
<evidence type="ECO:0000313" key="2">
    <source>
        <dbReference type="Proteomes" id="UP000526083"/>
    </source>
</evidence>
<proteinExistence type="predicted"/>